<keyword evidence="2" id="KW-0539">Nucleus</keyword>
<comment type="similarity">
    <text evidence="1 2">Belongs to the DSS1/SEM1 family.</text>
</comment>
<reference evidence="4 5" key="1">
    <citation type="submission" date="2016-07" db="EMBL/GenBank/DDBJ databases">
        <title>Draft genome of the white-rot fungus Obba rivulosa 3A-2.</title>
        <authorList>
            <consortium name="DOE Joint Genome Institute"/>
            <person name="Miettinen O."/>
            <person name="Riley R."/>
            <person name="Acob R."/>
            <person name="Barry K."/>
            <person name="Cullen D."/>
            <person name="De Vries R."/>
            <person name="Hainaut M."/>
            <person name="Hatakka A."/>
            <person name="Henrissat B."/>
            <person name="Hilden K."/>
            <person name="Kuo R."/>
            <person name="Labutti K."/>
            <person name="Lipzen A."/>
            <person name="Makela M.R."/>
            <person name="Sandor L."/>
            <person name="Spatafora J.W."/>
            <person name="Grigoriev I.V."/>
            <person name="Hibbett D.S."/>
        </authorList>
    </citation>
    <scope>NUCLEOTIDE SEQUENCE [LARGE SCALE GENOMIC DNA]</scope>
    <source>
        <strain evidence="4 5">3A-2</strain>
    </source>
</reference>
<dbReference type="GO" id="GO:0006406">
    <property type="term" value="P:mRNA export from nucleus"/>
    <property type="evidence" value="ECO:0007669"/>
    <property type="project" value="UniProtKB-UniRule"/>
</dbReference>
<evidence type="ECO:0000256" key="3">
    <source>
        <dbReference type="SAM" id="MobiDB-lite"/>
    </source>
</evidence>
<gene>
    <name evidence="4" type="ORF">OBBRIDRAFT_788295</name>
</gene>
<dbReference type="EMBL" id="KV722336">
    <property type="protein sequence ID" value="OCH95408.1"/>
    <property type="molecule type" value="Genomic_DNA"/>
</dbReference>
<dbReference type="InterPro" id="IPR007834">
    <property type="entry name" value="DSS1_SEM1"/>
</dbReference>
<dbReference type="PANTHER" id="PTHR16771:SF0">
    <property type="entry name" value="26S PROTEASOME COMPLEX SUBUNIT SEM1"/>
    <property type="match status" value="1"/>
</dbReference>
<dbReference type="GO" id="GO:0000724">
    <property type="term" value="P:double-strand break repair via homologous recombination"/>
    <property type="evidence" value="ECO:0007669"/>
    <property type="project" value="TreeGrafter"/>
</dbReference>
<organism evidence="4 5">
    <name type="scientific">Obba rivulosa</name>
    <dbReference type="NCBI Taxonomy" id="1052685"/>
    <lineage>
        <taxon>Eukaryota</taxon>
        <taxon>Fungi</taxon>
        <taxon>Dikarya</taxon>
        <taxon>Basidiomycota</taxon>
        <taxon>Agaricomycotina</taxon>
        <taxon>Agaricomycetes</taxon>
        <taxon>Polyporales</taxon>
        <taxon>Gelatoporiaceae</taxon>
        <taxon>Obba</taxon>
    </lineage>
</organism>
<protein>
    <recommendedName>
        <fullName evidence="2">26S proteasome complex subunit SEM1</fullName>
    </recommendedName>
</protein>
<proteinExistence type="inferred from homology"/>
<sequence>MSSAASSSKQPENKASTASKEEETQPHLGVLEEDDEFEEFEVADWDDSQTDLAHLAGAAPGAAKSGGDKLWEDNWDDDDIEDDFSVQLRSELAKKGNDETMQQ</sequence>
<dbReference type="GO" id="GO:0005634">
    <property type="term" value="C:nucleus"/>
    <property type="evidence" value="ECO:0007669"/>
    <property type="project" value="UniProtKB-SubCell"/>
</dbReference>
<feature type="compositionally biased region" description="Low complexity" evidence="3">
    <location>
        <begin position="53"/>
        <end position="65"/>
    </location>
</feature>
<feature type="compositionally biased region" description="Acidic residues" evidence="3">
    <location>
        <begin position="31"/>
        <end position="49"/>
    </location>
</feature>
<feature type="compositionally biased region" description="Polar residues" evidence="3">
    <location>
        <begin position="1"/>
        <end position="18"/>
    </location>
</feature>
<dbReference type="GO" id="GO:0043248">
    <property type="term" value="P:proteasome assembly"/>
    <property type="evidence" value="ECO:0007669"/>
    <property type="project" value="UniProtKB-UniRule"/>
</dbReference>
<dbReference type="Proteomes" id="UP000250043">
    <property type="component" value="Unassembled WGS sequence"/>
</dbReference>
<accession>A0A8E2J638</accession>
<evidence type="ECO:0000256" key="1">
    <source>
        <dbReference type="ARBA" id="ARBA00034491"/>
    </source>
</evidence>
<dbReference type="SMART" id="SM01385">
    <property type="entry name" value="DSS1_SEM1"/>
    <property type="match status" value="1"/>
</dbReference>
<evidence type="ECO:0000313" key="5">
    <source>
        <dbReference type="Proteomes" id="UP000250043"/>
    </source>
</evidence>
<comment type="function">
    <text evidence="2">Component of the 26S proteasome, a multiprotein complex involved in the ATP-dependent degradation of ubiquitinated proteins.</text>
</comment>
<comment type="subcellular location">
    <subcellularLocation>
        <location evidence="2">Nucleus</location>
    </subcellularLocation>
</comment>
<feature type="region of interest" description="Disordered" evidence="3">
    <location>
        <begin position="1"/>
        <end position="78"/>
    </location>
</feature>
<name>A0A8E2J638_9APHY</name>
<dbReference type="PANTHER" id="PTHR16771">
    <property type="entry name" value="26 PROTEASOME COMPLEX SUBUNIT DSS1"/>
    <property type="match status" value="1"/>
</dbReference>
<evidence type="ECO:0000256" key="2">
    <source>
        <dbReference type="RuleBase" id="RU369057"/>
    </source>
</evidence>
<evidence type="ECO:0000313" key="4">
    <source>
        <dbReference type="EMBL" id="OCH95408.1"/>
    </source>
</evidence>
<keyword evidence="2" id="KW-0647">Proteasome</keyword>
<dbReference type="GO" id="GO:0008541">
    <property type="term" value="C:proteasome regulatory particle, lid subcomplex"/>
    <property type="evidence" value="ECO:0007669"/>
    <property type="project" value="UniProtKB-UniRule"/>
</dbReference>
<dbReference type="AlphaFoldDB" id="A0A8E2J638"/>
<keyword evidence="5" id="KW-1185">Reference proteome</keyword>
<dbReference type="OrthoDB" id="5586203at2759"/>
<dbReference type="Pfam" id="PF05160">
    <property type="entry name" value="DSS1_SEM1"/>
    <property type="match status" value="1"/>
</dbReference>